<dbReference type="GO" id="GO:0005634">
    <property type="term" value="C:nucleus"/>
    <property type="evidence" value="ECO:0007669"/>
    <property type="project" value="TreeGrafter"/>
</dbReference>
<feature type="domain" description="Calmodulin binding protein central" evidence="2">
    <location>
        <begin position="174"/>
        <end position="239"/>
    </location>
</feature>
<dbReference type="GO" id="GO:0043565">
    <property type="term" value="F:sequence-specific DNA binding"/>
    <property type="evidence" value="ECO:0007669"/>
    <property type="project" value="TreeGrafter"/>
</dbReference>
<name>A0A2G9I9N5_9LAMI</name>
<dbReference type="GO" id="GO:0003700">
    <property type="term" value="F:DNA-binding transcription factor activity"/>
    <property type="evidence" value="ECO:0007669"/>
    <property type="project" value="TreeGrafter"/>
</dbReference>
<dbReference type="InterPro" id="IPR012416">
    <property type="entry name" value="CBP60"/>
</dbReference>
<proteinExistence type="predicted"/>
<organism evidence="3 4">
    <name type="scientific">Handroanthus impetiginosus</name>
    <dbReference type="NCBI Taxonomy" id="429701"/>
    <lineage>
        <taxon>Eukaryota</taxon>
        <taxon>Viridiplantae</taxon>
        <taxon>Streptophyta</taxon>
        <taxon>Embryophyta</taxon>
        <taxon>Tracheophyta</taxon>
        <taxon>Spermatophyta</taxon>
        <taxon>Magnoliopsida</taxon>
        <taxon>eudicotyledons</taxon>
        <taxon>Gunneridae</taxon>
        <taxon>Pentapetalae</taxon>
        <taxon>asterids</taxon>
        <taxon>lamiids</taxon>
        <taxon>Lamiales</taxon>
        <taxon>Bignoniaceae</taxon>
        <taxon>Crescentiina</taxon>
        <taxon>Tabebuia alliance</taxon>
        <taxon>Handroanthus</taxon>
    </lineage>
</organism>
<keyword evidence="4" id="KW-1185">Reference proteome</keyword>
<dbReference type="Proteomes" id="UP000231279">
    <property type="component" value="Unassembled WGS sequence"/>
</dbReference>
<gene>
    <name evidence="3" type="ORF">CDL12_00775</name>
</gene>
<dbReference type="EMBL" id="NKXS01000092">
    <property type="protein sequence ID" value="PIN26464.1"/>
    <property type="molecule type" value="Genomic_DNA"/>
</dbReference>
<dbReference type="PANTHER" id="PTHR31713">
    <property type="entry name" value="OS02G0177800 PROTEIN"/>
    <property type="match status" value="1"/>
</dbReference>
<reference evidence="4" key="1">
    <citation type="journal article" date="2018" name="Gigascience">
        <title>Genome assembly of the Pink Ipe (Handroanthus impetiginosus, Bignoniaceae), a highly valued, ecologically keystone Neotropical timber forest tree.</title>
        <authorList>
            <person name="Silva-Junior O.B."/>
            <person name="Grattapaglia D."/>
            <person name="Novaes E."/>
            <person name="Collevatti R.G."/>
        </authorList>
    </citation>
    <scope>NUCLEOTIDE SEQUENCE [LARGE SCALE GENOMIC DNA]</scope>
    <source>
        <strain evidence="4">cv. UFG-1</strain>
    </source>
</reference>
<dbReference type="Pfam" id="PF07887">
    <property type="entry name" value="Calmodulin_bind"/>
    <property type="match status" value="1"/>
</dbReference>
<dbReference type="AlphaFoldDB" id="A0A2G9I9N5"/>
<dbReference type="InterPro" id="IPR046831">
    <property type="entry name" value="Calmodulin_bind_N"/>
</dbReference>
<accession>A0A2G9I9N5</accession>
<dbReference type="GO" id="GO:0080142">
    <property type="term" value="P:regulation of salicylic acid biosynthetic process"/>
    <property type="evidence" value="ECO:0007669"/>
    <property type="project" value="TreeGrafter"/>
</dbReference>
<evidence type="ECO:0000313" key="3">
    <source>
        <dbReference type="EMBL" id="PIN26464.1"/>
    </source>
</evidence>
<sequence length="249" mass="28099">MKRKDIPLFGSRSLRLQFLNAISLPVFTRTPIQGEGCVRIEVALVDEPTAQVVSSGPGSSAKVKSVVLEGDFGGDEGENWKPEEFKRNIVRERNSKKPLLAGRDVIFTLTDGRGLVGDVWFTDNSSWVRSGKFRLGAMLMDDIDGIRVREARSEPFNVRNLLRDSCKKHYPPALSNGVWRLENIGKDGPFHKRLSTERVNSVKDFLILLSSDPRRLRNIIGTSMSRKNWEATVRHAWTCVPDKNIILIQ</sequence>
<dbReference type="GO" id="GO:0005516">
    <property type="term" value="F:calmodulin binding"/>
    <property type="evidence" value="ECO:0007669"/>
    <property type="project" value="InterPro"/>
</dbReference>
<dbReference type="OrthoDB" id="908237at2759"/>
<dbReference type="InterPro" id="IPR046830">
    <property type="entry name" value="Calmod_bind_M"/>
</dbReference>
<evidence type="ECO:0000313" key="4">
    <source>
        <dbReference type="Proteomes" id="UP000231279"/>
    </source>
</evidence>
<protein>
    <submittedName>
        <fullName evidence="3">Uncharacterized protein</fullName>
    </submittedName>
</protein>
<evidence type="ECO:0000259" key="2">
    <source>
        <dbReference type="Pfam" id="PF20451"/>
    </source>
</evidence>
<comment type="caution">
    <text evidence="3">The sequence shown here is derived from an EMBL/GenBank/DDBJ whole genome shotgun (WGS) entry which is preliminary data.</text>
</comment>
<dbReference type="PANTHER" id="PTHR31713:SF14">
    <property type="entry name" value="CALMODULIN-BINDING PROTEIN 60 A"/>
    <property type="match status" value="1"/>
</dbReference>
<dbReference type="Pfam" id="PF20451">
    <property type="entry name" value="Calmod_bind_M"/>
    <property type="match status" value="1"/>
</dbReference>
<evidence type="ECO:0000259" key="1">
    <source>
        <dbReference type="Pfam" id="PF07887"/>
    </source>
</evidence>
<feature type="domain" description="Calmodulin binding protein-like N-terminal" evidence="1">
    <location>
        <begin position="14"/>
        <end position="160"/>
    </location>
</feature>
<dbReference type="STRING" id="429701.A0A2G9I9N5"/>